<dbReference type="Proteomes" id="UP000587527">
    <property type="component" value="Unassembled WGS sequence"/>
</dbReference>
<dbReference type="SUPFAM" id="SSF55729">
    <property type="entry name" value="Acyl-CoA N-acyltransferases (Nat)"/>
    <property type="match status" value="1"/>
</dbReference>
<sequence>MTTPNDALHITTHGASELEELREPLLDIYAEVYADELDDPFSGLPRYWERLTAYATRTGFRIVIAHLDSEITGYALGYTLPETSRWWRGFLDEIDPTLLTETGSRTVAVAEIMIREPWRRQGIGRQLHDALLIDRTEERATLLVEADNIPAQSAYSAWGWRLLGRLKPFEDSPVFEAMVLDLRTHGTAN</sequence>
<dbReference type="GO" id="GO:0016747">
    <property type="term" value="F:acyltransferase activity, transferring groups other than amino-acyl groups"/>
    <property type="evidence" value="ECO:0007669"/>
    <property type="project" value="InterPro"/>
</dbReference>
<evidence type="ECO:0000313" key="3">
    <source>
        <dbReference type="Proteomes" id="UP000587527"/>
    </source>
</evidence>
<gene>
    <name evidence="2" type="ORF">F4553_007449</name>
</gene>
<dbReference type="InterPro" id="IPR000182">
    <property type="entry name" value="GNAT_dom"/>
</dbReference>
<proteinExistence type="predicted"/>
<dbReference type="AlphaFoldDB" id="A0A841C266"/>
<dbReference type="InterPro" id="IPR016181">
    <property type="entry name" value="Acyl_CoA_acyltransferase"/>
</dbReference>
<dbReference type="EMBL" id="JACHMN010000003">
    <property type="protein sequence ID" value="MBB5874015.1"/>
    <property type="molecule type" value="Genomic_DNA"/>
</dbReference>
<organism evidence="2 3">
    <name type="scientific">Allocatelliglobosispora scoriae</name>
    <dbReference type="NCBI Taxonomy" id="643052"/>
    <lineage>
        <taxon>Bacteria</taxon>
        <taxon>Bacillati</taxon>
        <taxon>Actinomycetota</taxon>
        <taxon>Actinomycetes</taxon>
        <taxon>Micromonosporales</taxon>
        <taxon>Micromonosporaceae</taxon>
        <taxon>Allocatelliglobosispora</taxon>
    </lineage>
</organism>
<keyword evidence="2" id="KW-0808">Transferase</keyword>
<reference evidence="2 3" key="1">
    <citation type="submission" date="2020-08" db="EMBL/GenBank/DDBJ databases">
        <title>Sequencing the genomes of 1000 actinobacteria strains.</title>
        <authorList>
            <person name="Klenk H.-P."/>
        </authorList>
    </citation>
    <scope>NUCLEOTIDE SEQUENCE [LARGE SCALE GENOMIC DNA]</scope>
    <source>
        <strain evidence="2 3">DSM 45362</strain>
    </source>
</reference>
<keyword evidence="3" id="KW-1185">Reference proteome</keyword>
<feature type="domain" description="N-acetyltransferase" evidence="1">
    <location>
        <begin position="16"/>
        <end position="181"/>
    </location>
</feature>
<dbReference type="PROSITE" id="PS51186">
    <property type="entry name" value="GNAT"/>
    <property type="match status" value="1"/>
</dbReference>
<comment type="caution">
    <text evidence="2">The sequence shown here is derived from an EMBL/GenBank/DDBJ whole genome shotgun (WGS) entry which is preliminary data.</text>
</comment>
<evidence type="ECO:0000259" key="1">
    <source>
        <dbReference type="PROSITE" id="PS51186"/>
    </source>
</evidence>
<protein>
    <submittedName>
        <fullName evidence="2">GNAT superfamily N-acetyltransferase</fullName>
    </submittedName>
</protein>
<dbReference type="RefSeq" id="WP_312875532.1">
    <property type="nucleotide sequence ID" value="NZ_JACHMN010000003.1"/>
</dbReference>
<name>A0A841C266_9ACTN</name>
<dbReference type="Gene3D" id="3.40.630.30">
    <property type="match status" value="1"/>
</dbReference>
<accession>A0A841C266</accession>
<dbReference type="Pfam" id="PF00583">
    <property type="entry name" value="Acetyltransf_1"/>
    <property type="match status" value="1"/>
</dbReference>
<evidence type="ECO:0000313" key="2">
    <source>
        <dbReference type="EMBL" id="MBB5874015.1"/>
    </source>
</evidence>